<proteinExistence type="predicted"/>
<reference evidence="2" key="1">
    <citation type="submission" date="2022-10" db="EMBL/GenBank/DDBJ databases">
        <title>Fusarium specimens isolated from Avocado Roots.</title>
        <authorList>
            <person name="Stajich J."/>
            <person name="Roper C."/>
            <person name="Heimlech-Rivalta G."/>
        </authorList>
    </citation>
    <scope>NUCLEOTIDE SEQUENCE</scope>
    <source>
        <strain evidence="2">CF00143</strain>
    </source>
</reference>
<comment type="caution">
    <text evidence="2">The sequence shown here is derived from an EMBL/GenBank/DDBJ whole genome shotgun (WGS) entry which is preliminary data.</text>
</comment>
<dbReference type="PANTHER" id="PTHR38886">
    <property type="entry name" value="SESA DOMAIN-CONTAINING PROTEIN"/>
    <property type="match status" value="1"/>
</dbReference>
<organism evidence="2 3">
    <name type="scientific">Fusarium irregulare</name>
    <dbReference type="NCBI Taxonomy" id="2494466"/>
    <lineage>
        <taxon>Eukaryota</taxon>
        <taxon>Fungi</taxon>
        <taxon>Dikarya</taxon>
        <taxon>Ascomycota</taxon>
        <taxon>Pezizomycotina</taxon>
        <taxon>Sordariomycetes</taxon>
        <taxon>Hypocreomycetidae</taxon>
        <taxon>Hypocreales</taxon>
        <taxon>Nectriaceae</taxon>
        <taxon>Fusarium</taxon>
        <taxon>Fusarium incarnatum-equiseti species complex</taxon>
    </lineage>
</organism>
<feature type="domain" description="Ubiquitin-like" evidence="1">
    <location>
        <begin position="10"/>
        <end position="89"/>
    </location>
</feature>
<evidence type="ECO:0000313" key="3">
    <source>
        <dbReference type="Proteomes" id="UP001152130"/>
    </source>
</evidence>
<evidence type="ECO:0000313" key="2">
    <source>
        <dbReference type="EMBL" id="KAJ4019331.1"/>
    </source>
</evidence>
<accession>A0A9W8PW01</accession>
<keyword evidence="3" id="KW-1185">Reference proteome</keyword>
<dbReference type="Pfam" id="PF22893">
    <property type="entry name" value="ULD_2"/>
    <property type="match status" value="1"/>
</dbReference>
<protein>
    <recommendedName>
        <fullName evidence="1">Ubiquitin-like domain-containing protein</fullName>
    </recommendedName>
</protein>
<dbReference type="PANTHER" id="PTHR38886:SF1">
    <property type="entry name" value="NACHT-NTPASE AND P-LOOP NTPASES N-TERMINAL DOMAIN-CONTAINING PROTEIN"/>
    <property type="match status" value="1"/>
</dbReference>
<gene>
    <name evidence="2" type="ORF">NW766_003043</name>
</gene>
<evidence type="ECO:0000259" key="1">
    <source>
        <dbReference type="Pfam" id="PF22893"/>
    </source>
</evidence>
<dbReference type="AlphaFoldDB" id="A0A9W8PW01"/>
<sequence>MGLGRGLADEYFVLEDITGRTFPIHLRTITSWAVLEFILSERFKGKKGARRVQRKLYSLRESNTQREVNGSIPWESAFLPHQKITMSLMCKEADDKNASGRVTTSCPFCKTPSNHDSGGEVECVKCKRFFTRVVEVDDEEQSSEDHVWSREPAHSSGHKRNLYGINNCKFCDKCQAVRRPGSGSETDSDDEDLQGFVRVHVVSRRRRIGVKMSSQVDPGGYFKLERISEVERSLAQGRGQSLEEMVIERTTSNLRIGAEVTLDEWYSELAQHSPLSDYRAARRRGINSFRGSISTFVDEDSEEENAMRLSLDESQIPLDMFLTSDISRNLLGTG</sequence>
<dbReference type="Proteomes" id="UP001152130">
    <property type="component" value="Unassembled WGS sequence"/>
</dbReference>
<dbReference type="EMBL" id="JAPDHF010000004">
    <property type="protein sequence ID" value="KAJ4019331.1"/>
    <property type="molecule type" value="Genomic_DNA"/>
</dbReference>
<name>A0A9W8PW01_9HYPO</name>
<dbReference type="InterPro" id="IPR054464">
    <property type="entry name" value="ULD_fung"/>
</dbReference>